<name>A0ABN2SCM5_9ACTN</name>
<dbReference type="Proteomes" id="UP001499854">
    <property type="component" value="Unassembled WGS sequence"/>
</dbReference>
<comment type="caution">
    <text evidence="1">The sequence shown here is derived from an EMBL/GenBank/DDBJ whole genome shotgun (WGS) entry which is preliminary data.</text>
</comment>
<proteinExistence type="predicted"/>
<evidence type="ECO:0000313" key="2">
    <source>
        <dbReference type="Proteomes" id="UP001499854"/>
    </source>
</evidence>
<dbReference type="InterPro" id="IPR000415">
    <property type="entry name" value="Nitroreductase-like"/>
</dbReference>
<dbReference type="Gene3D" id="3.40.109.10">
    <property type="entry name" value="NADH Oxidase"/>
    <property type="match status" value="1"/>
</dbReference>
<dbReference type="SUPFAM" id="SSF55469">
    <property type="entry name" value="FMN-dependent nitroreductase-like"/>
    <property type="match status" value="1"/>
</dbReference>
<gene>
    <name evidence="1" type="ORF">GCM10009838_52770</name>
</gene>
<protein>
    <submittedName>
        <fullName evidence="1">Uncharacterized protein</fullName>
    </submittedName>
</protein>
<accession>A0ABN2SCM5</accession>
<organism evidence="1 2">
    <name type="scientific">Catenulispora subtropica</name>
    <dbReference type="NCBI Taxonomy" id="450798"/>
    <lineage>
        <taxon>Bacteria</taxon>
        <taxon>Bacillati</taxon>
        <taxon>Actinomycetota</taxon>
        <taxon>Actinomycetes</taxon>
        <taxon>Catenulisporales</taxon>
        <taxon>Catenulisporaceae</taxon>
        <taxon>Catenulispora</taxon>
    </lineage>
</organism>
<keyword evidence="2" id="KW-1185">Reference proteome</keyword>
<dbReference type="EMBL" id="BAAAQM010000033">
    <property type="protein sequence ID" value="GAA1984340.1"/>
    <property type="molecule type" value="Genomic_DNA"/>
</dbReference>
<reference evidence="1 2" key="1">
    <citation type="journal article" date="2019" name="Int. J. Syst. Evol. Microbiol.">
        <title>The Global Catalogue of Microorganisms (GCM) 10K type strain sequencing project: providing services to taxonomists for standard genome sequencing and annotation.</title>
        <authorList>
            <consortium name="The Broad Institute Genomics Platform"/>
            <consortium name="The Broad Institute Genome Sequencing Center for Infectious Disease"/>
            <person name="Wu L."/>
            <person name="Ma J."/>
        </authorList>
    </citation>
    <scope>NUCLEOTIDE SEQUENCE [LARGE SCALE GENOMIC DNA]</scope>
    <source>
        <strain evidence="1 2">JCM 16013</strain>
    </source>
</reference>
<evidence type="ECO:0000313" key="1">
    <source>
        <dbReference type="EMBL" id="GAA1984340.1"/>
    </source>
</evidence>
<sequence>MVPNADAVDGFAVCAANVPPSASAMTDNPAARRWRLDIPVDPCLSREPMDPPDDVRERVPRLVRRHPRDWMREVLYGRTLIHGASPTVRTWTSTPQRGDLAWKIVDVYEAVDTRRSVRAFRDRPVPREAPERVLTAASAVA</sequence>